<dbReference type="PATRIC" id="fig|1125712.3.peg.1818"/>
<dbReference type="InterPro" id="IPR011146">
    <property type="entry name" value="HIT-like"/>
</dbReference>
<keyword evidence="4" id="KW-1185">Reference proteome</keyword>
<comment type="caution">
    <text evidence="3">The sequence shown here is derived from an EMBL/GenBank/DDBJ whole genome shotgun (WGS) entry which is preliminary data.</text>
</comment>
<dbReference type="Gene3D" id="3.30.428.10">
    <property type="entry name" value="HIT-like"/>
    <property type="match status" value="1"/>
</dbReference>
<dbReference type="EMBL" id="AWEZ01000061">
    <property type="protein sequence ID" value="ERL06898.1"/>
    <property type="molecule type" value="Genomic_DNA"/>
</dbReference>
<proteinExistence type="predicted"/>
<accession>U2TL46</accession>
<dbReference type="Pfam" id="PF01230">
    <property type="entry name" value="HIT"/>
    <property type="match status" value="1"/>
</dbReference>
<feature type="domain" description="HIT" evidence="2">
    <location>
        <begin position="42"/>
        <end position="112"/>
    </location>
</feature>
<dbReference type="AlphaFoldDB" id="U2TL46"/>
<dbReference type="eggNOG" id="COG0537">
    <property type="taxonomic scope" value="Bacteria"/>
</dbReference>
<evidence type="ECO:0000313" key="3">
    <source>
        <dbReference type="EMBL" id="ERL06898.1"/>
    </source>
</evidence>
<name>U2TL46_9ACTN</name>
<dbReference type="OrthoDB" id="9784774at2"/>
<gene>
    <name evidence="3" type="ORF">HMPREF1316_0977</name>
</gene>
<evidence type="ECO:0000313" key="4">
    <source>
        <dbReference type="Proteomes" id="UP000016638"/>
    </source>
</evidence>
<evidence type="ECO:0000256" key="1">
    <source>
        <dbReference type="PROSITE-ProRule" id="PRU00464"/>
    </source>
</evidence>
<reference evidence="3 4" key="1">
    <citation type="submission" date="2013-08" db="EMBL/GenBank/DDBJ databases">
        <authorList>
            <person name="Durkin A.S."/>
            <person name="Haft D.R."/>
            <person name="McCorrison J."/>
            <person name="Torralba M."/>
            <person name="Gillis M."/>
            <person name="Haft D.H."/>
            <person name="Methe B."/>
            <person name="Sutton G."/>
            <person name="Nelson K.E."/>
        </authorList>
    </citation>
    <scope>NUCLEOTIDE SEQUENCE [LARGE SCALE GENOMIC DNA]</scope>
    <source>
        <strain evidence="3 4">F0195</strain>
    </source>
</reference>
<protein>
    <submittedName>
        <fullName evidence="3">Histidine triad domain protein</fullName>
    </submittedName>
</protein>
<sequence length="142" mass="15896">MDTNCSYCMIGTDNSLVDAFGIPLRELPASNLILFREQSHRGRCIVASKRHVDDISDLSEDDAAMFMLDVRHVATAVHEAFSPTKVNFGAYGDTMHHLHVHIVPKYEDDPFEFGDVFAMNPGRILLDEEGYGKVADELLARL</sequence>
<organism evidence="3 4">
    <name type="scientific">Olsenella profusa F0195</name>
    <dbReference type="NCBI Taxonomy" id="1125712"/>
    <lineage>
        <taxon>Bacteria</taxon>
        <taxon>Bacillati</taxon>
        <taxon>Actinomycetota</taxon>
        <taxon>Coriobacteriia</taxon>
        <taxon>Coriobacteriales</taxon>
        <taxon>Atopobiaceae</taxon>
        <taxon>Olsenella</taxon>
    </lineage>
</organism>
<feature type="short sequence motif" description="Histidine triad motif" evidence="1">
    <location>
        <begin position="97"/>
        <end position="101"/>
    </location>
</feature>
<dbReference type="InterPro" id="IPR036265">
    <property type="entry name" value="HIT-like_sf"/>
</dbReference>
<dbReference type="SUPFAM" id="SSF54197">
    <property type="entry name" value="HIT-like"/>
    <property type="match status" value="1"/>
</dbReference>
<evidence type="ECO:0000259" key="2">
    <source>
        <dbReference type="PROSITE" id="PS51084"/>
    </source>
</evidence>
<dbReference type="PROSITE" id="PS51084">
    <property type="entry name" value="HIT_2"/>
    <property type="match status" value="1"/>
</dbReference>
<dbReference type="GO" id="GO:0003824">
    <property type="term" value="F:catalytic activity"/>
    <property type="evidence" value="ECO:0007669"/>
    <property type="project" value="InterPro"/>
</dbReference>
<dbReference type="STRING" id="1125712.HMPREF1316_0977"/>
<dbReference type="Proteomes" id="UP000016638">
    <property type="component" value="Unassembled WGS sequence"/>
</dbReference>
<dbReference type="RefSeq" id="WP_021726637.1">
    <property type="nucleotide sequence ID" value="NZ_AWEZ01000061.1"/>
</dbReference>